<name>A0A939DYV4_9MICO</name>
<feature type="transmembrane region" description="Helical" evidence="1">
    <location>
        <begin position="7"/>
        <end position="27"/>
    </location>
</feature>
<keyword evidence="1" id="KW-0812">Transmembrane</keyword>
<comment type="caution">
    <text evidence="2">The sequence shown here is derived from an EMBL/GenBank/DDBJ whole genome shotgun (WGS) entry which is preliminary data.</text>
</comment>
<accession>A0A939DYV4</accession>
<dbReference type="Proteomes" id="UP000664385">
    <property type="component" value="Unassembled WGS sequence"/>
</dbReference>
<reference evidence="2" key="1">
    <citation type="submission" date="2020-12" db="EMBL/GenBank/DDBJ databases">
        <title>PHA producing bacteria isolated from mangrove.</title>
        <authorList>
            <person name="Zheng W."/>
            <person name="Yu S."/>
            <person name="Huang Y."/>
        </authorList>
    </citation>
    <scope>NUCLEOTIDE SEQUENCE</scope>
    <source>
        <strain evidence="2">GN8-5</strain>
    </source>
</reference>
<keyword evidence="1" id="KW-1133">Transmembrane helix</keyword>
<dbReference type="AlphaFoldDB" id="A0A939DYV4"/>
<protein>
    <submittedName>
        <fullName evidence="2">Uncharacterized protein</fullName>
    </submittedName>
</protein>
<evidence type="ECO:0000313" key="2">
    <source>
        <dbReference type="EMBL" id="MBN8206854.1"/>
    </source>
</evidence>
<feature type="transmembrane region" description="Helical" evidence="1">
    <location>
        <begin position="119"/>
        <end position="140"/>
    </location>
</feature>
<dbReference type="EMBL" id="JAEMWU010000003">
    <property type="protein sequence ID" value="MBN8206854.1"/>
    <property type="molecule type" value="Genomic_DNA"/>
</dbReference>
<gene>
    <name evidence="2" type="ORF">JF543_12925</name>
</gene>
<organism evidence="2 3">
    <name type="scientific">Microbacterium esteraromaticum</name>
    <dbReference type="NCBI Taxonomy" id="57043"/>
    <lineage>
        <taxon>Bacteria</taxon>
        <taxon>Bacillati</taxon>
        <taxon>Actinomycetota</taxon>
        <taxon>Actinomycetes</taxon>
        <taxon>Micrococcales</taxon>
        <taxon>Microbacteriaceae</taxon>
        <taxon>Microbacterium</taxon>
    </lineage>
</organism>
<sequence length="151" mass="16120">MTAISALRLIVPSVWIGLILGLSFIEAPLKFMAPGITVPLGLGIGRLMFWALAIGGFVLLLVLTASAVLRPRVPVGGWALIGCLWVLMLVQSFAIRPALSARSDIVIAGGDPGPSVLHYVYIATDVAILITLVLWIVITVRSSRTAPMQHR</sequence>
<feature type="transmembrane region" description="Helical" evidence="1">
    <location>
        <begin position="76"/>
        <end position="99"/>
    </location>
</feature>
<keyword evidence="1" id="KW-0472">Membrane</keyword>
<proteinExistence type="predicted"/>
<feature type="transmembrane region" description="Helical" evidence="1">
    <location>
        <begin position="47"/>
        <end position="69"/>
    </location>
</feature>
<dbReference type="RefSeq" id="WP_206824649.1">
    <property type="nucleotide sequence ID" value="NZ_JAEMWU010000003.1"/>
</dbReference>
<evidence type="ECO:0000256" key="1">
    <source>
        <dbReference type="SAM" id="Phobius"/>
    </source>
</evidence>
<evidence type="ECO:0000313" key="3">
    <source>
        <dbReference type="Proteomes" id="UP000664385"/>
    </source>
</evidence>